<evidence type="ECO:0000313" key="3">
    <source>
        <dbReference type="Proteomes" id="UP001281761"/>
    </source>
</evidence>
<reference evidence="2 3" key="1">
    <citation type="journal article" date="2022" name="bioRxiv">
        <title>Genomics of Preaxostyla Flagellates Illuminates Evolutionary Transitions and the Path Towards Mitochondrial Loss.</title>
        <authorList>
            <person name="Novak L.V.F."/>
            <person name="Treitli S.C."/>
            <person name="Pyrih J."/>
            <person name="Halakuc P."/>
            <person name="Pipaliya S.V."/>
            <person name="Vacek V."/>
            <person name="Brzon O."/>
            <person name="Soukal P."/>
            <person name="Eme L."/>
            <person name="Dacks J.B."/>
            <person name="Karnkowska A."/>
            <person name="Elias M."/>
            <person name="Hampl V."/>
        </authorList>
    </citation>
    <scope>NUCLEOTIDE SEQUENCE [LARGE SCALE GENOMIC DNA]</scope>
    <source>
        <strain evidence="2">NAU3</strain>
        <tissue evidence="2">Gut</tissue>
    </source>
</reference>
<evidence type="ECO:0000313" key="2">
    <source>
        <dbReference type="EMBL" id="KAK2957132.1"/>
    </source>
</evidence>
<keyword evidence="3" id="KW-1185">Reference proteome</keyword>
<dbReference type="Proteomes" id="UP001281761">
    <property type="component" value="Unassembled WGS sequence"/>
</dbReference>
<accession>A0ABQ9Y071</accession>
<name>A0ABQ9Y071_9EUKA</name>
<feature type="chain" id="PRO_5045954278" evidence="1">
    <location>
        <begin position="20"/>
        <end position="408"/>
    </location>
</feature>
<comment type="caution">
    <text evidence="2">The sequence shown here is derived from an EMBL/GenBank/DDBJ whole genome shotgun (WGS) entry which is preliminary data.</text>
</comment>
<protein>
    <submittedName>
        <fullName evidence="2">Uncharacterized protein</fullName>
    </submittedName>
</protein>
<dbReference type="SUPFAM" id="SSF51126">
    <property type="entry name" value="Pectin lyase-like"/>
    <property type="match status" value="1"/>
</dbReference>
<proteinExistence type="predicted"/>
<evidence type="ECO:0000256" key="1">
    <source>
        <dbReference type="SAM" id="SignalP"/>
    </source>
</evidence>
<feature type="signal peptide" evidence="1">
    <location>
        <begin position="1"/>
        <end position="19"/>
    </location>
</feature>
<sequence length="408" mass="43979">MWFFVIASLFAGDIYVAKSGSDSAACTEAAPCASIDGANSAKKSDSDVIKVLDVADWKSELIVAGTAAKAISLTISSSQTNTRHNIIGAGTMTISGVENQKGSVTMTDVNVTTVHTGKQYWILVQKYGSLHLSRAAFTSRTEEATAFTALNEALPKCGWDGESAVIKVVYGELTFDDTEAKDPAAVVFEYLDLGALSITGSSVTMNTFLFRGNGGLLRKNVYCSKGDTADVTFKAKHGDNAFDGTANPDQSMVMWIYNEDCKMALPNGQQQAPPNFGTPSFDNWIATDTGEKDRNKVTVNVTIKGRKLVPCHMDVEKQPTTVHVAYNKDGKAVDTIKDKEWKPMEIIDAEDGWIVASAPSKDLPEKTNWAGKFVFGEKTLTINSFTGAGSHSVSAKILLTFVFTLLML</sequence>
<organism evidence="2 3">
    <name type="scientific">Blattamonas nauphoetae</name>
    <dbReference type="NCBI Taxonomy" id="2049346"/>
    <lineage>
        <taxon>Eukaryota</taxon>
        <taxon>Metamonada</taxon>
        <taxon>Preaxostyla</taxon>
        <taxon>Oxymonadida</taxon>
        <taxon>Blattamonas</taxon>
    </lineage>
</organism>
<keyword evidence="1" id="KW-0732">Signal</keyword>
<dbReference type="InterPro" id="IPR011050">
    <property type="entry name" value="Pectin_lyase_fold/virulence"/>
</dbReference>
<gene>
    <name evidence="2" type="ORF">BLNAU_7962</name>
</gene>
<dbReference type="EMBL" id="JARBJD010000049">
    <property type="protein sequence ID" value="KAK2957132.1"/>
    <property type="molecule type" value="Genomic_DNA"/>
</dbReference>